<evidence type="ECO:0000313" key="3">
    <source>
        <dbReference type="EMBL" id="QCD88497.1"/>
    </source>
</evidence>
<feature type="compositionally biased region" description="Polar residues" evidence="2">
    <location>
        <begin position="1778"/>
        <end position="1787"/>
    </location>
</feature>
<gene>
    <name evidence="3" type="ORF">DEO72_LG3g3045</name>
</gene>
<feature type="compositionally biased region" description="Low complexity" evidence="2">
    <location>
        <begin position="583"/>
        <end position="612"/>
    </location>
</feature>
<feature type="compositionally biased region" description="Polar residues" evidence="2">
    <location>
        <begin position="1849"/>
        <end position="1862"/>
    </location>
</feature>
<keyword evidence="3" id="KW-0808">Transferase</keyword>
<feature type="compositionally biased region" description="Polar residues" evidence="2">
    <location>
        <begin position="1458"/>
        <end position="1478"/>
    </location>
</feature>
<feature type="compositionally biased region" description="Basic and acidic residues" evidence="2">
    <location>
        <begin position="1730"/>
        <end position="1741"/>
    </location>
</feature>
<feature type="compositionally biased region" description="Low complexity" evidence="2">
    <location>
        <begin position="1677"/>
        <end position="1705"/>
    </location>
</feature>
<feature type="compositionally biased region" description="Basic and acidic residues" evidence="2">
    <location>
        <begin position="1132"/>
        <end position="1146"/>
    </location>
</feature>
<reference evidence="3 4" key="1">
    <citation type="submission" date="2019-04" db="EMBL/GenBank/DDBJ databases">
        <title>An improved genome assembly and genetic linkage map for asparagus bean, Vigna unguiculata ssp. sesquipedialis.</title>
        <authorList>
            <person name="Xia Q."/>
            <person name="Zhang R."/>
            <person name="Dong Y."/>
        </authorList>
    </citation>
    <scope>NUCLEOTIDE SEQUENCE [LARGE SCALE GENOMIC DNA]</scope>
    <source>
        <tissue evidence="3">Leaf</tissue>
    </source>
</reference>
<dbReference type="Gene3D" id="2.130.10.10">
    <property type="entry name" value="YVTN repeat-like/Quinoprotein amine dehydrogenase"/>
    <property type="match status" value="3"/>
</dbReference>
<name>A0A4D6LIT5_VIGUN</name>
<feature type="compositionally biased region" description="Basic and acidic residues" evidence="2">
    <location>
        <begin position="1563"/>
        <end position="1572"/>
    </location>
</feature>
<evidence type="ECO:0000313" key="4">
    <source>
        <dbReference type="Proteomes" id="UP000501690"/>
    </source>
</evidence>
<feature type="compositionally biased region" description="Polar residues" evidence="2">
    <location>
        <begin position="1574"/>
        <end position="1584"/>
    </location>
</feature>
<dbReference type="InterPro" id="IPR001680">
    <property type="entry name" value="WD40_rpt"/>
</dbReference>
<dbReference type="InterPro" id="IPR036322">
    <property type="entry name" value="WD40_repeat_dom_sf"/>
</dbReference>
<dbReference type="SMART" id="SM00320">
    <property type="entry name" value="WD40"/>
    <property type="match status" value="7"/>
</dbReference>
<feature type="region of interest" description="Disordered" evidence="2">
    <location>
        <begin position="887"/>
        <end position="916"/>
    </location>
</feature>
<dbReference type="SUPFAM" id="SSF50978">
    <property type="entry name" value="WD40 repeat-like"/>
    <property type="match status" value="1"/>
</dbReference>
<keyword evidence="1" id="KW-0853">WD repeat</keyword>
<feature type="compositionally biased region" description="Polar residues" evidence="2">
    <location>
        <begin position="7"/>
        <end position="27"/>
    </location>
</feature>
<dbReference type="CDD" id="cd00200">
    <property type="entry name" value="WD40"/>
    <property type="match status" value="1"/>
</dbReference>
<feature type="repeat" description="WD" evidence="1">
    <location>
        <begin position="292"/>
        <end position="321"/>
    </location>
</feature>
<feature type="compositionally biased region" description="Basic and acidic residues" evidence="2">
    <location>
        <begin position="1182"/>
        <end position="1195"/>
    </location>
</feature>
<feature type="region of interest" description="Disordered" evidence="2">
    <location>
        <begin position="1049"/>
        <end position="1073"/>
    </location>
</feature>
<feature type="region of interest" description="Disordered" evidence="2">
    <location>
        <begin position="1446"/>
        <end position="1643"/>
    </location>
</feature>
<feature type="compositionally biased region" description="Polar residues" evidence="2">
    <location>
        <begin position="1706"/>
        <end position="1717"/>
    </location>
</feature>
<feature type="compositionally biased region" description="Basic and acidic residues" evidence="2">
    <location>
        <begin position="1872"/>
        <end position="1883"/>
    </location>
</feature>
<sequence length="1890" mass="211116">MSPWNYHPNTSSPIKRSPWSLPNSTANHHNEDYPPETELIGSLVRETGHIYSLAVSGELLYAGSDSKNIRVWKHLKDFTGFKSNSGLVKTIVISDGKIFTGHQDGKIRVWKVSSKNPYNYKRIGSLPTFKEYVKCSMNPKNYVEVRRNKNAVKVKHFDAISSLSLNKEEGVLYSGSWDKTLKVWRLADSKCLDSISAHDDAVNAVVSLLEGSVLTGSADGTVKLWRRVNVQKGEKEKKSKHVLDRILLKQENAVTALAVNCMATIVYCGSSDGLVNFWKCDHKGEYLQGDVLRGHKLAVLCLATAGTLIFSGSVDNNICVWRHNENGFHTCHSVLIGHTGPVKCIAVEQQHPQSEREQGWIVYTGSMDNSVKVWHVSEHVSEVGTIQCKTTLNHFDSSCSSPRTMSVNSSISETYYSSPRKSIISHENDLDNRNSDATISTLSDNNKICDKEEKYYISGDTHDNIDDNSMRVIDYGRNKQSSSDVAKNNHSTNNKINTKSIKNDLKNVDDSKNDINDIKRVSENIDIIGNNNVDIGIHIMNDNKNHRTHGLKSNNNGDNTDVSKKIDISNNNNNVDIGKYNDNDNTNYNINGLKSSNNGNNSHNNGGAHVNNKSSCNFDSTKSKDIIIDSQDNDTTKDIENDNDNKCNKSVRIKATITRSNNNNIGDVKINGSKCNNVDDVRNLEYGNKNEQIDESIAKSINDHNKGAYICNYNKNYNNGDKSIDIGLNHNTNAGKSIDHQINNMNYDTAYANGNNICNSDNTKSSDNDTTNKYHKNVTNNIIVGRDKNCNNDISKSSVNGNNIHTSAYHIENNIQNSDNAKNKIDKRNNKTFMTGDNNIYDSNDSHVKNISSSHDTKRVGNGKKIMKDENCKSGENGNNIQACTYHTENNIQNSDGVKNGENKRDKRNKTSTSGDNNIYDCDNSFVNNISHNHDAKKGGNDKKIMKEDNFKSGGYGNNIHTFVYHNENNIQYGDSAKNRENRNDIKHKTFTSGDNNIYYCDDSNINNISNIHDAKKDGNFKNIMKDDIAKSGCNKNNVYVSLHHYENNTQSSHGARNGENKSDKINNKTFTSRDNDIYGCDESYDNISKNHDAKRGENDKTMKDDNSKSGDNGKNIHAICYHNKNNIQSSDVDKDGEKQTNKQNDKIFPSGDNNIYDSDDSFVHNIHAHAYDNKNNIQSNDHAKNGEKKSEKRNNKTFTSDDNNINDCDDSFVNYISNNHEAKKGGKEMKIVKDDNYKSGGNRNNIHANAYHNDNKIQSSDGAKKGENKTNKINNKTFTRSDNNIYDCDDSVNNISKNLDVKRCENDKKIMKDNNSKSCGNGNNIHAHTCHNEKNTKTDDGVKNGGNKSNKRNNKICMSGGNNTYNFDDSYVNNMPNNGDTKRGETDKKIMKVDNFKSGGKGNYIDAHNENNIQNRTSTSGDNNIHDYDDSKFNNILINHDVNKGGNDKKIMKGDNSKSCGNANNIHASVYHNNNNTHRSDDVKNSENKTNKKSNKTFTSSDNNIYQCDDSYVNNMPNNHDAKSGGNDKKIMKKDNSKSNDNGNNLHASVYDIDNNIQNSDSAKKKVDKRNNKTFMSGDNNTYVYDDSYVKNNTNSHDAKSDGNDKKVMKGDNSKSKGQGGHKNDDAKISGNNYNANNNGTSKSTYHSGHICNDVYANNIPNNDDDTKNSDNGNYIRNIDGVRNGNNNNNNNVNSKDNGKGNNNHKSVYNNGNVICNNDGVKKVSIGNHKGDDSSSKRGNNDNNNHNLYGTTNPKNDGVKRNVSDYKNLKNNGVCGNKSNSYTDKSNSYKDELNNNSIGSNDNGHNLNDYKTTSNLNNNSNYRNINGSKSVENNINHNQDRAKINYDANNSKINGSHSHSINNFQNNNNDIGDKRNKNERHLQSRNQCN</sequence>
<dbReference type="PROSITE" id="PS50082">
    <property type="entry name" value="WD_REPEATS_2"/>
    <property type="match status" value="3"/>
</dbReference>
<organism evidence="3 4">
    <name type="scientific">Vigna unguiculata</name>
    <name type="common">Cowpea</name>
    <dbReference type="NCBI Taxonomy" id="3917"/>
    <lineage>
        <taxon>Eukaryota</taxon>
        <taxon>Viridiplantae</taxon>
        <taxon>Streptophyta</taxon>
        <taxon>Embryophyta</taxon>
        <taxon>Tracheophyta</taxon>
        <taxon>Spermatophyta</taxon>
        <taxon>Magnoliopsida</taxon>
        <taxon>eudicotyledons</taxon>
        <taxon>Gunneridae</taxon>
        <taxon>Pentapetalae</taxon>
        <taxon>rosids</taxon>
        <taxon>fabids</taxon>
        <taxon>Fabales</taxon>
        <taxon>Fabaceae</taxon>
        <taxon>Papilionoideae</taxon>
        <taxon>50 kb inversion clade</taxon>
        <taxon>NPAAA clade</taxon>
        <taxon>indigoferoid/millettioid clade</taxon>
        <taxon>Phaseoleae</taxon>
        <taxon>Vigna</taxon>
    </lineage>
</organism>
<feature type="compositionally biased region" description="Basic and acidic residues" evidence="2">
    <location>
        <begin position="1331"/>
        <end position="1343"/>
    </location>
</feature>
<feature type="compositionally biased region" description="Basic and acidic residues" evidence="2">
    <location>
        <begin position="1446"/>
        <end position="1457"/>
    </location>
</feature>
<keyword evidence="4" id="KW-1185">Reference proteome</keyword>
<feature type="compositionally biased region" description="Basic and acidic residues" evidence="2">
    <location>
        <begin position="1089"/>
        <end position="1109"/>
    </location>
</feature>
<accession>A0A4D6LIT5</accession>
<feature type="repeat" description="WD" evidence="1">
    <location>
        <begin position="195"/>
        <end position="225"/>
    </location>
</feature>
<feature type="region of interest" description="Disordered" evidence="2">
    <location>
        <begin position="1172"/>
        <end position="1204"/>
    </location>
</feature>
<dbReference type="InterPro" id="IPR045182">
    <property type="entry name" value="JINGUBANG-like"/>
</dbReference>
<feature type="region of interest" description="Disordered" evidence="2">
    <location>
        <begin position="1085"/>
        <end position="1154"/>
    </location>
</feature>
<dbReference type="Pfam" id="PF00400">
    <property type="entry name" value="WD40"/>
    <property type="match status" value="5"/>
</dbReference>
<feature type="compositionally biased region" description="Basic and acidic residues" evidence="2">
    <location>
        <begin position="1057"/>
        <end position="1073"/>
    </location>
</feature>
<dbReference type="PANTHER" id="PTHR22844">
    <property type="entry name" value="F-BOX AND WD40 DOMAIN PROTEIN"/>
    <property type="match status" value="1"/>
</dbReference>
<protein>
    <submittedName>
        <fullName evidence="3">Alpha kinase family protein</fullName>
    </submittedName>
</protein>
<feature type="compositionally biased region" description="Polar residues" evidence="2">
    <location>
        <begin position="1795"/>
        <end position="1814"/>
    </location>
</feature>
<evidence type="ECO:0000256" key="2">
    <source>
        <dbReference type="SAM" id="MobiDB-lite"/>
    </source>
</evidence>
<feature type="compositionally biased region" description="Basic and acidic residues" evidence="2">
    <location>
        <begin position="1758"/>
        <end position="1769"/>
    </location>
</feature>
<feature type="compositionally biased region" description="Basic and acidic residues" evidence="2">
    <location>
        <begin position="1479"/>
        <end position="1491"/>
    </location>
</feature>
<feature type="region of interest" description="Disordered" evidence="2">
    <location>
        <begin position="1849"/>
        <end position="1890"/>
    </location>
</feature>
<feature type="compositionally biased region" description="Low complexity" evidence="2">
    <location>
        <begin position="1815"/>
        <end position="1829"/>
    </location>
</feature>
<feature type="region of interest" description="Disordered" evidence="2">
    <location>
        <begin position="1663"/>
        <end position="1829"/>
    </location>
</feature>
<feature type="compositionally biased region" description="Basic and acidic residues" evidence="2">
    <location>
        <begin position="1521"/>
        <end position="1539"/>
    </location>
</feature>
<keyword evidence="3" id="KW-0418">Kinase</keyword>
<feature type="repeat" description="WD" evidence="1">
    <location>
        <begin position="153"/>
        <end position="194"/>
    </location>
</feature>
<feature type="region of interest" description="Disordered" evidence="2">
    <location>
        <begin position="1"/>
        <end position="34"/>
    </location>
</feature>
<proteinExistence type="predicted"/>
<dbReference type="PROSITE" id="PS50294">
    <property type="entry name" value="WD_REPEATS_REGION"/>
    <property type="match status" value="1"/>
</dbReference>
<feature type="compositionally biased region" description="Basic and acidic residues" evidence="2">
    <location>
        <begin position="1598"/>
        <end position="1616"/>
    </location>
</feature>
<feature type="compositionally biased region" description="Polar residues" evidence="2">
    <location>
        <begin position="551"/>
        <end position="560"/>
    </location>
</feature>
<dbReference type="EMBL" id="CP039347">
    <property type="protein sequence ID" value="QCD88497.1"/>
    <property type="molecule type" value="Genomic_DNA"/>
</dbReference>
<feature type="region of interest" description="Disordered" evidence="2">
    <location>
        <begin position="546"/>
        <end position="616"/>
    </location>
</feature>
<dbReference type="InterPro" id="IPR015943">
    <property type="entry name" value="WD40/YVTN_repeat-like_dom_sf"/>
</dbReference>
<dbReference type="Proteomes" id="UP000501690">
    <property type="component" value="Linkage Group LG3"/>
</dbReference>
<dbReference type="PANTHER" id="PTHR22844:SF370">
    <property type="entry name" value="OS12G0594000 PROTEIN"/>
    <property type="match status" value="1"/>
</dbReference>
<dbReference type="GO" id="GO:0016301">
    <property type="term" value="F:kinase activity"/>
    <property type="evidence" value="ECO:0007669"/>
    <property type="project" value="UniProtKB-KW"/>
</dbReference>
<evidence type="ECO:0000256" key="1">
    <source>
        <dbReference type="PROSITE-ProRule" id="PRU00221"/>
    </source>
</evidence>
<feature type="region of interest" description="Disordered" evidence="2">
    <location>
        <begin position="848"/>
        <end position="874"/>
    </location>
</feature>
<feature type="compositionally biased region" description="Polar residues" evidence="2">
    <location>
        <begin position="887"/>
        <end position="897"/>
    </location>
</feature>
<feature type="region of interest" description="Disordered" evidence="2">
    <location>
        <begin position="1256"/>
        <end position="1277"/>
    </location>
</feature>
<feature type="region of interest" description="Disordered" evidence="2">
    <location>
        <begin position="1329"/>
        <end position="1360"/>
    </location>
</feature>